<dbReference type="RefSeq" id="WP_332616877.1">
    <property type="nucleotide sequence ID" value="NZ_JAXGFP010000005.1"/>
</dbReference>
<keyword evidence="3" id="KW-0804">Transcription</keyword>
<evidence type="ECO:0000259" key="5">
    <source>
        <dbReference type="PROSITE" id="PS01124"/>
    </source>
</evidence>
<protein>
    <submittedName>
        <fullName evidence="6">Helix-turn-helix domain-containing protein</fullName>
    </submittedName>
</protein>
<evidence type="ECO:0000313" key="6">
    <source>
        <dbReference type="EMBL" id="MEG3184358.1"/>
    </source>
</evidence>
<gene>
    <name evidence="6" type="ORF">SNE34_10080</name>
</gene>
<dbReference type="EMBL" id="JAXGFP010000005">
    <property type="protein sequence ID" value="MEG3184358.1"/>
    <property type="molecule type" value="Genomic_DNA"/>
</dbReference>
<dbReference type="Pfam" id="PF12833">
    <property type="entry name" value="HTH_18"/>
    <property type="match status" value="1"/>
</dbReference>
<reference evidence="6 7" key="1">
    <citation type="journal article" date="2016" name="Int. J. Syst. Evol. Microbiol.">
        <title>Lysobacter erysipheiresistens sp. nov., an antagonist of powdery mildew, isolated from tobacco-cultivated soil.</title>
        <authorList>
            <person name="Xie B."/>
            <person name="Li T."/>
            <person name="Lin X."/>
            <person name="Wang C.J."/>
            <person name="Chen Y.J."/>
            <person name="Liu W.J."/>
            <person name="Zhao Z.W."/>
        </authorList>
    </citation>
    <scope>NUCLEOTIDE SEQUENCE [LARGE SCALE GENOMIC DNA]</scope>
    <source>
        <strain evidence="6 7">RS-LYSO-3</strain>
    </source>
</reference>
<dbReference type="PROSITE" id="PS51257">
    <property type="entry name" value="PROKAR_LIPOPROTEIN"/>
    <property type="match status" value="1"/>
</dbReference>
<keyword evidence="2" id="KW-0238">DNA-binding</keyword>
<keyword evidence="7" id="KW-1185">Reference proteome</keyword>
<dbReference type="InterPro" id="IPR009057">
    <property type="entry name" value="Homeodomain-like_sf"/>
</dbReference>
<dbReference type="Gene3D" id="1.10.10.60">
    <property type="entry name" value="Homeodomain-like"/>
    <property type="match status" value="2"/>
</dbReference>
<evidence type="ECO:0000313" key="7">
    <source>
        <dbReference type="Proteomes" id="UP001355056"/>
    </source>
</evidence>
<dbReference type="InterPro" id="IPR050204">
    <property type="entry name" value="AraC_XylS_family_regulators"/>
</dbReference>
<feature type="region of interest" description="Disordered" evidence="4">
    <location>
        <begin position="298"/>
        <end position="324"/>
    </location>
</feature>
<dbReference type="InterPro" id="IPR018060">
    <property type="entry name" value="HTH_AraC"/>
</dbReference>
<dbReference type="Proteomes" id="UP001355056">
    <property type="component" value="Unassembled WGS sequence"/>
</dbReference>
<dbReference type="SUPFAM" id="SSF46689">
    <property type="entry name" value="Homeodomain-like"/>
    <property type="match status" value="2"/>
</dbReference>
<name>A0ABU7YZG6_9GAMM</name>
<dbReference type="SMART" id="SM00342">
    <property type="entry name" value="HTH_ARAC"/>
    <property type="match status" value="1"/>
</dbReference>
<dbReference type="PROSITE" id="PS01124">
    <property type="entry name" value="HTH_ARAC_FAMILY_2"/>
    <property type="match status" value="1"/>
</dbReference>
<feature type="domain" description="HTH araC/xylS-type" evidence="5">
    <location>
        <begin position="191"/>
        <end position="289"/>
    </location>
</feature>
<evidence type="ECO:0000256" key="1">
    <source>
        <dbReference type="ARBA" id="ARBA00023015"/>
    </source>
</evidence>
<evidence type="ECO:0000256" key="2">
    <source>
        <dbReference type="ARBA" id="ARBA00023125"/>
    </source>
</evidence>
<accession>A0ABU7YZG6</accession>
<dbReference type="PANTHER" id="PTHR46796">
    <property type="entry name" value="HTH-TYPE TRANSCRIPTIONAL ACTIVATOR RHAS-RELATED"/>
    <property type="match status" value="1"/>
</dbReference>
<dbReference type="PANTHER" id="PTHR46796:SF7">
    <property type="entry name" value="ARAC FAMILY TRANSCRIPTIONAL REGULATOR"/>
    <property type="match status" value="1"/>
</dbReference>
<organism evidence="6 7">
    <name type="scientific">Novilysobacter erysipheiresistens</name>
    <dbReference type="NCBI Taxonomy" id="1749332"/>
    <lineage>
        <taxon>Bacteria</taxon>
        <taxon>Pseudomonadati</taxon>
        <taxon>Pseudomonadota</taxon>
        <taxon>Gammaproteobacteria</taxon>
        <taxon>Lysobacterales</taxon>
        <taxon>Lysobacteraceae</taxon>
        <taxon>Novilysobacter</taxon>
    </lineage>
</organism>
<evidence type="ECO:0000256" key="4">
    <source>
        <dbReference type="SAM" id="MobiDB-lite"/>
    </source>
</evidence>
<feature type="compositionally biased region" description="Basic and acidic residues" evidence="4">
    <location>
        <begin position="309"/>
        <end position="324"/>
    </location>
</feature>
<evidence type="ECO:0000256" key="3">
    <source>
        <dbReference type="ARBA" id="ARBA00023163"/>
    </source>
</evidence>
<proteinExistence type="predicted"/>
<sequence>MDKTLWADRGQLLQLDAPETGGPSTLASAGCIAVSRLGSVQLSAQVFTVWVQLRGSSWVEAREGKFRLRRGDWMALERDSRPQVQADRHGLCIGLSLDADALKAAARLADLNLHAGRGTLDRRDTRIMLRLWRGAARRLATLNGADGVAEVTALRPLLLQLAAIQSDLSARVARCPGRSRLRKRQVFSRLQRARLYLEGNCDRVVRISELAELTSFSSWYFSKTFHSVYDESPQAASARMRLERAADLLDNSEMMIGEVAAASGFDNCCSFARAFRVRYGMSATGYRNAARKRALAPAATSLRSANTRSRPDSAKPAGFDRKAA</sequence>
<comment type="caution">
    <text evidence="6">The sequence shown here is derived from an EMBL/GenBank/DDBJ whole genome shotgun (WGS) entry which is preliminary data.</text>
</comment>
<keyword evidence="1" id="KW-0805">Transcription regulation</keyword>